<evidence type="ECO:0000256" key="4">
    <source>
        <dbReference type="PROSITE-ProRule" id="PRU00236"/>
    </source>
</evidence>
<accession>D5EFR9</accession>
<feature type="binding site" evidence="4">
    <location>
        <position position="126"/>
    </location>
    <ligand>
        <name>Zn(2+)</name>
        <dbReference type="ChEBI" id="CHEBI:29105"/>
    </ligand>
</feature>
<dbReference type="PROSITE" id="PS50305">
    <property type="entry name" value="SIRTUIN"/>
    <property type="match status" value="1"/>
</dbReference>
<keyword evidence="3" id="KW-0520">NAD</keyword>
<dbReference type="AlphaFoldDB" id="D5EFR9"/>
<reference evidence="6 7" key="1">
    <citation type="journal article" date="2010" name="Stand. Genomic Sci.">
        <title>Complete genome sequence of Aminobacterium colombiense type strain (ALA-1).</title>
        <authorList>
            <person name="Chertkov O."/>
            <person name="Sikorski J."/>
            <person name="Brambilla E."/>
            <person name="Lapidus A."/>
            <person name="Copeland A."/>
            <person name="Glavina Del Rio T."/>
            <person name="Nolan M."/>
            <person name="Lucas S."/>
            <person name="Tice H."/>
            <person name="Cheng J.F."/>
            <person name="Han C."/>
            <person name="Detter J.C."/>
            <person name="Bruce D."/>
            <person name="Tapia R."/>
            <person name="Goodwin L."/>
            <person name="Pitluck S."/>
            <person name="Liolios K."/>
            <person name="Ivanova N."/>
            <person name="Mavromatis K."/>
            <person name="Ovchinnikova G."/>
            <person name="Pati A."/>
            <person name="Chen A."/>
            <person name="Palaniappan K."/>
            <person name="Land M."/>
            <person name="Hauser L."/>
            <person name="Chang Y.J."/>
            <person name="Jeffries C.D."/>
            <person name="Spring S."/>
            <person name="Rohde M."/>
            <person name="Goker M."/>
            <person name="Bristow J."/>
            <person name="Eisen J.A."/>
            <person name="Markowitz V."/>
            <person name="Hugenholtz P."/>
            <person name="Kyrpides N.C."/>
            <person name="Klenk H.P."/>
        </authorList>
    </citation>
    <scope>NUCLEOTIDE SEQUENCE [LARGE SCALE GENOMIC DNA]</scope>
    <source>
        <strain evidence="7">DSM 12261 / ALA-1</strain>
    </source>
</reference>
<dbReference type="GO" id="GO:0046872">
    <property type="term" value="F:metal ion binding"/>
    <property type="evidence" value="ECO:0007669"/>
    <property type="project" value="UniProtKB-KW"/>
</dbReference>
<dbReference type="InterPro" id="IPR050134">
    <property type="entry name" value="NAD-dep_sirtuin_deacylases"/>
</dbReference>
<evidence type="ECO:0000313" key="6">
    <source>
        <dbReference type="EMBL" id="ADE57401.1"/>
    </source>
</evidence>
<dbReference type="PANTHER" id="PTHR11085">
    <property type="entry name" value="NAD-DEPENDENT PROTEIN DEACYLASE SIRTUIN-5, MITOCHONDRIAL-RELATED"/>
    <property type="match status" value="1"/>
</dbReference>
<feature type="domain" description="Deacetylase sirtuin-type" evidence="5">
    <location>
        <begin position="1"/>
        <end position="245"/>
    </location>
</feature>
<feature type="active site" description="Proton acceptor" evidence="4">
    <location>
        <position position="118"/>
    </location>
</feature>
<dbReference type="PANTHER" id="PTHR11085:SF11">
    <property type="entry name" value="NAD-DEPENDENT PROTEIN DEACETYLASE"/>
    <property type="match status" value="1"/>
</dbReference>
<feature type="binding site" evidence="4">
    <location>
        <position position="147"/>
    </location>
    <ligand>
        <name>Zn(2+)</name>
        <dbReference type="ChEBI" id="CHEBI:29105"/>
    </ligand>
</feature>
<dbReference type="GO" id="GO:0070403">
    <property type="term" value="F:NAD+ binding"/>
    <property type="evidence" value="ECO:0007669"/>
    <property type="project" value="InterPro"/>
</dbReference>
<dbReference type="GO" id="GO:0017136">
    <property type="term" value="F:histone deacetylase activity, NAD-dependent"/>
    <property type="evidence" value="ECO:0007669"/>
    <property type="project" value="TreeGrafter"/>
</dbReference>
<feature type="binding site" evidence="4">
    <location>
        <position position="144"/>
    </location>
    <ligand>
        <name>Zn(2+)</name>
        <dbReference type="ChEBI" id="CHEBI:29105"/>
    </ligand>
</feature>
<organism evidence="6 7">
    <name type="scientific">Aminobacterium colombiense (strain DSM 12261 / ALA-1)</name>
    <dbReference type="NCBI Taxonomy" id="572547"/>
    <lineage>
        <taxon>Bacteria</taxon>
        <taxon>Thermotogati</taxon>
        <taxon>Synergistota</taxon>
        <taxon>Synergistia</taxon>
        <taxon>Synergistales</taxon>
        <taxon>Aminobacteriaceae</taxon>
        <taxon>Aminobacterium</taxon>
    </lineage>
</organism>
<keyword evidence="4" id="KW-0479">Metal-binding</keyword>
<dbReference type="HOGENOM" id="CLU_023643_3_0_0"/>
<dbReference type="InterPro" id="IPR026590">
    <property type="entry name" value="Ssirtuin_cat_dom"/>
</dbReference>
<evidence type="ECO:0000256" key="1">
    <source>
        <dbReference type="ARBA" id="ARBA00012928"/>
    </source>
</evidence>
<keyword evidence="4" id="KW-0862">Zinc</keyword>
<dbReference type="Gene3D" id="3.30.1600.10">
    <property type="entry name" value="SIR2/SIRT2 'Small Domain"/>
    <property type="match status" value="1"/>
</dbReference>
<sequence length="245" mass="27436">MNQYKKIAECLGSAHHLVIFSGAGMSTSSGLPDFRSSQGLWSRYNPMALASIDAMENNREAFLDFYRYRINALKNASPNLGHCILSKWEEENLLQGIITQNVDGFHQEAGCRNVVELHGTLRKARCSRCKNEFPSELLLTEELCPDCKGILRPGVVLFGEMLPDTPMKRAHELSLKSDVFMVLGSSLNVSPANFFPLEAHEAGAKLIILNREPTQYDSMASFVVRENLVDALERIQQIMHREGGH</sequence>
<dbReference type="KEGG" id="aco:Amico_1280"/>
<dbReference type="Pfam" id="PF02146">
    <property type="entry name" value="SIR2"/>
    <property type="match status" value="1"/>
</dbReference>
<evidence type="ECO:0000256" key="2">
    <source>
        <dbReference type="ARBA" id="ARBA00022679"/>
    </source>
</evidence>
<dbReference type="Gene3D" id="3.40.50.1220">
    <property type="entry name" value="TPP-binding domain"/>
    <property type="match status" value="1"/>
</dbReference>
<dbReference type="RefSeq" id="WP_013048664.1">
    <property type="nucleotide sequence ID" value="NC_014011.1"/>
</dbReference>
<dbReference type="SUPFAM" id="SSF52467">
    <property type="entry name" value="DHS-like NAD/FAD-binding domain"/>
    <property type="match status" value="1"/>
</dbReference>
<dbReference type="OrthoDB" id="9800582at2"/>
<dbReference type="InterPro" id="IPR026591">
    <property type="entry name" value="Sirtuin_cat_small_dom_sf"/>
</dbReference>
<dbReference type="EMBL" id="CP001997">
    <property type="protein sequence ID" value="ADE57401.1"/>
    <property type="molecule type" value="Genomic_DNA"/>
</dbReference>
<evidence type="ECO:0000256" key="3">
    <source>
        <dbReference type="ARBA" id="ARBA00023027"/>
    </source>
</evidence>
<keyword evidence="7" id="KW-1185">Reference proteome</keyword>
<dbReference type="eggNOG" id="COG0846">
    <property type="taxonomic scope" value="Bacteria"/>
</dbReference>
<dbReference type="STRING" id="572547.Amico_1280"/>
<evidence type="ECO:0000259" key="5">
    <source>
        <dbReference type="PROSITE" id="PS50305"/>
    </source>
</evidence>
<dbReference type="EC" id="2.3.1.286" evidence="1"/>
<evidence type="ECO:0000313" key="7">
    <source>
        <dbReference type="Proteomes" id="UP000002366"/>
    </source>
</evidence>
<dbReference type="InterPro" id="IPR029035">
    <property type="entry name" value="DHS-like_NAD/FAD-binding_dom"/>
</dbReference>
<name>D5EFR9_AMICL</name>
<dbReference type="NCBIfam" id="NF001753">
    <property type="entry name" value="PRK00481.1-3"/>
    <property type="match status" value="1"/>
</dbReference>
<feature type="binding site" evidence="4">
    <location>
        <position position="129"/>
    </location>
    <ligand>
        <name>Zn(2+)</name>
        <dbReference type="ChEBI" id="CHEBI:29105"/>
    </ligand>
</feature>
<proteinExistence type="predicted"/>
<gene>
    <name evidence="6" type="ordered locus">Amico_1280</name>
</gene>
<keyword evidence="2" id="KW-0808">Transferase</keyword>
<dbReference type="InterPro" id="IPR003000">
    <property type="entry name" value="Sirtuin"/>
</dbReference>
<protein>
    <recommendedName>
        <fullName evidence="1">protein acetyllysine N-acetyltransferase</fullName>
        <ecNumber evidence="1">2.3.1.286</ecNumber>
    </recommendedName>
</protein>
<dbReference type="Proteomes" id="UP000002366">
    <property type="component" value="Chromosome"/>
</dbReference>